<name>A0A136Q5F6_9FIRM</name>
<reference evidence="1 2" key="1">
    <citation type="submission" date="2016-02" db="EMBL/GenBank/DDBJ databases">
        <authorList>
            <person name="Wen L."/>
            <person name="He K."/>
            <person name="Yang H."/>
        </authorList>
    </citation>
    <scope>NUCLEOTIDE SEQUENCE [LARGE SCALE GENOMIC DNA]</scope>
    <source>
        <strain evidence="1 2">DSM 22607</strain>
    </source>
</reference>
<dbReference type="Proteomes" id="UP000070366">
    <property type="component" value="Unassembled WGS sequence"/>
</dbReference>
<gene>
    <name evidence="1" type="ORF">HMPREF3293_01193</name>
</gene>
<sequence length="40" mass="4382">MNISIGPPVTANVPAGRCKMEYLVKSRERGGMVDGYKEKV</sequence>
<organism evidence="1 2">
    <name type="scientific">Christensenella minuta</name>
    <dbReference type="NCBI Taxonomy" id="626937"/>
    <lineage>
        <taxon>Bacteria</taxon>
        <taxon>Bacillati</taxon>
        <taxon>Bacillota</taxon>
        <taxon>Clostridia</taxon>
        <taxon>Christensenellales</taxon>
        <taxon>Christensenellaceae</taxon>
        <taxon>Christensenella</taxon>
    </lineage>
</organism>
<protein>
    <submittedName>
        <fullName evidence="1">Uncharacterized protein</fullName>
    </submittedName>
</protein>
<evidence type="ECO:0000313" key="2">
    <source>
        <dbReference type="Proteomes" id="UP000070366"/>
    </source>
</evidence>
<comment type="caution">
    <text evidence="1">The sequence shown here is derived from an EMBL/GenBank/DDBJ whole genome shotgun (WGS) entry which is preliminary data.</text>
</comment>
<evidence type="ECO:0000313" key="1">
    <source>
        <dbReference type="EMBL" id="KXK65901.1"/>
    </source>
</evidence>
<dbReference type="EMBL" id="LSZW01000054">
    <property type="protein sequence ID" value="KXK65901.1"/>
    <property type="molecule type" value="Genomic_DNA"/>
</dbReference>
<proteinExistence type="predicted"/>
<dbReference type="AlphaFoldDB" id="A0A136Q5F6"/>
<keyword evidence="2" id="KW-1185">Reference proteome</keyword>
<accession>A0A136Q5F6</accession>